<organism evidence="1 2">
    <name type="scientific">Rhabditophanes sp. KR3021</name>
    <dbReference type="NCBI Taxonomy" id="114890"/>
    <lineage>
        <taxon>Eukaryota</taxon>
        <taxon>Metazoa</taxon>
        <taxon>Ecdysozoa</taxon>
        <taxon>Nematoda</taxon>
        <taxon>Chromadorea</taxon>
        <taxon>Rhabditida</taxon>
        <taxon>Tylenchina</taxon>
        <taxon>Panagrolaimomorpha</taxon>
        <taxon>Strongyloidoidea</taxon>
        <taxon>Alloionematidae</taxon>
        <taxon>Rhabditophanes</taxon>
    </lineage>
</organism>
<protein>
    <submittedName>
        <fullName evidence="2">AMP_N domain-containing protein</fullName>
    </submittedName>
</protein>
<proteinExistence type="predicted"/>
<reference evidence="2" key="1">
    <citation type="submission" date="2016-11" db="UniProtKB">
        <authorList>
            <consortium name="WormBaseParasite"/>
        </authorList>
    </citation>
    <scope>IDENTIFICATION</scope>
    <source>
        <strain evidence="2">KR3021</strain>
    </source>
</reference>
<sequence length="441" mass="50485">MIFRRFSSTLIKANEYIQRRTNLIKLIKEESASKTDLPITIVIPSAKLSYSAPPDVPHPFRQDAHFRYLSGITIPDSKLIIVKDNGAASTVLFLKSETEHDKIWNGIRTSDDQLKSKYGIDQILPLTEYQKFLESRKNSTFVFNQAKDYDTWELNLFIASSKKTTLKDKIDRLQWIKSDTEIELMRKTCLIGSQAMNSVIKQGKNLDHENSFVGALEFEMRRRGASSLAYPPVVGSGHRANFIHYLHANQPILPGQTVLIDAGCEYEGYSSDITRCFPITGSFTPAQRELYEALNQVQTDCLTYCRNFKPLLLSDLYFFMLKQMAEYFNEIHIFKNTNHSEEELLHITNDLCPHHISHYLGMDVHDCSSVARNIPLKAGVVFTVEPGVYVTKDNKFVRNEFMDIGYRIEDDVLTTEDGVEVLTESCIRNADDIEYTMKSII</sequence>
<dbReference type="Proteomes" id="UP000095286">
    <property type="component" value="Unplaced"/>
</dbReference>
<name>A0AC35TGV4_9BILA</name>
<evidence type="ECO:0000313" key="1">
    <source>
        <dbReference type="Proteomes" id="UP000095286"/>
    </source>
</evidence>
<accession>A0AC35TGV4</accession>
<evidence type="ECO:0000313" key="2">
    <source>
        <dbReference type="WBParaSite" id="RSKR_0000039300.1"/>
    </source>
</evidence>
<dbReference type="WBParaSite" id="RSKR_0000039300.1">
    <property type="protein sequence ID" value="RSKR_0000039300.1"/>
    <property type="gene ID" value="RSKR_0000039300"/>
</dbReference>